<evidence type="ECO:0000313" key="2">
    <source>
        <dbReference type="Proteomes" id="UP001500655"/>
    </source>
</evidence>
<organism evidence="1 2">
    <name type="scientific">Luedemannella helvata</name>
    <dbReference type="NCBI Taxonomy" id="349315"/>
    <lineage>
        <taxon>Bacteria</taxon>
        <taxon>Bacillati</taxon>
        <taxon>Actinomycetota</taxon>
        <taxon>Actinomycetes</taxon>
        <taxon>Micromonosporales</taxon>
        <taxon>Micromonosporaceae</taxon>
        <taxon>Luedemannella</taxon>
    </lineage>
</organism>
<keyword evidence="2" id="KW-1185">Reference proteome</keyword>
<dbReference type="Proteomes" id="UP001500655">
    <property type="component" value="Unassembled WGS sequence"/>
</dbReference>
<dbReference type="RefSeq" id="WP_344083380.1">
    <property type="nucleotide sequence ID" value="NZ_BAAALS010000018.1"/>
</dbReference>
<reference evidence="2" key="1">
    <citation type="journal article" date="2019" name="Int. J. Syst. Evol. Microbiol.">
        <title>The Global Catalogue of Microorganisms (GCM) 10K type strain sequencing project: providing services to taxonomists for standard genome sequencing and annotation.</title>
        <authorList>
            <consortium name="The Broad Institute Genomics Platform"/>
            <consortium name="The Broad Institute Genome Sequencing Center for Infectious Disease"/>
            <person name="Wu L."/>
            <person name="Ma J."/>
        </authorList>
    </citation>
    <scope>NUCLEOTIDE SEQUENCE [LARGE SCALE GENOMIC DNA]</scope>
    <source>
        <strain evidence="2">JCM 13249</strain>
    </source>
</reference>
<proteinExistence type="predicted"/>
<accession>A0ABP4WW19</accession>
<comment type="caution">
    <text evidence="1">The sequence shown here is derived from an EMBL/GenBank/DDBJ whole genome shotgun (WGS) entry which is preliminary data.</text>
</comment>
<gene>
    <name evidence="1" type="ORF">GCM10009681_37620</name>
</gene>
<name>A0ABP4WW19_9ACTN</name>
<dbReference type="EMBL" id="BAAALS010000018">
    <property type="protein sequence ID" value="GAA1763027.1"/>
    <property type="molecule type" value="Genomic_DNA"/>
</dbReference>
<protein>
    <submittedName>
        <fullName evidence="1">Uncharacterized protein</fullName>
    </submittedName>
</protein>
<evidence type="ECO:0000313" key="1">
    <source>
        <dbReference type="EMBL" id="GAA1763027.1"/>
    </source>
</evidence>
<sequence>MTPGFGPEWSFAAGRHRYPGPPLALGFGRRIGQLVRWLADAFGVPARPPDRHLALARAIAVLPGPRSQTREWRSVQAVRVGSSWWCVLQDTSATYLVEVDARRITIHLTAAAPSSGVRRRHAGRAVGRAFRCPGSHSYPL</sequence>